<dbReference type="InterPro" id="IPR016130">
    <property type="entry name" value="Tyr_Pase_AS"/>
</dbReference>
<dbReference type="InterPro" id="IPR000387">
    <property type="entry name" value="Tyr_Pase_dom"/>
</dbReference>
<evidence type="ECO:0000313" key="2">
    <source>
        <dbReference type="EMBL" id="KAK1754538.1"/>
    </source>
</evidence>
<dbReference type="Proteomes" id="UP001239445">
    <property type="component" value="Unassembled WGS sequence"/>
</dbReference>
<dbReference type="PROSITE" id="PS00383">
    <property type="entry name" value="TYR_PHOSPHATASE_1"/>
    <property type="match status" value="1"/>
</dbReference>
<dbReference type="SUPFAM" id="SSF52799">
    <property type="entry name" value="(Phosphotyrosine protein) phosphatases II"/>
    <property type="match status" value="1"/>
</dbReference>
<accession>A0AAJ0BA69</accession>
<evidence type="ECO:0000259" key="1">
    <source>
        <dbReference type="PROSITE" id="PS50056"/>
    </source>
</evidence>
<dbReference type="InterPro" id="IPR026893">
    <property type="entry name" value="Tyr/Ser_Pase_IphP-type"/>
</dbReference>
<dbReference type="PANTHER" id="PTHR31126">
    <property type="entry name" value="TYROSINE-PROTEIN PHOSPHATASE"/>
    <property type="match status" value="1"/>
</dbReference>
<comment type="caution">
    <text evidence="2">The sequence shown here is derived from an EMBL/GenBank/DDBJ whole genome shotgun (WGS) entry which is preliminary data.</text>
</comment>
<organism evidence="2 3">
    <name type="scientific">Echria macrotheca</name>
    <dbReference type="NCBI Taxonomy" id="438768"/>
    <lineage>
        <taxon>Eukaryota</taxon>
        <taxon>Fungi</taxon>
        <taxon>Dikarya</taxon>
        <taxon>Ascomycota</taxon>
        <taxon>Pezizomycotina</taxon>
        <taxon>Sordariomycetes</taxon>
        <taxon>Sordariomycetidae</taxon>
        <taxon>Sordariales</taxon>
        <taxon>Schizotheciaceae</taxon>
        <taxon>Echria</taxon>
    </lineage>
</organism>
<protein>
    <submittedName>
        <fullName evidence="2">Protein-tyrosine phosphatase-like protein</fullName>
    </submittedName>
</protein>
<dbReference type="GO" id="GO:0004721">
    <property type="term" value="F:phosphoprotein phosphatase activity"/>
    <property type="evidence" value="ECO:0007669"/>
    <property type="project" value="InterPro"/>
</dbReference>
<sequence>MSEKASALLTLALTDVTTPLPKADLIAALSSSPFIPVDGTFNTRDLGQLPGSNPLRPGLAFRSGSLAGLAESGKATLRDDLKIRKIFDLRSVAEHAAQPDPAIDGVEIIPTPSGEAEAVVDLADFLEGKGEAGYAKMYTEVLRLYQNGLADILRHVRDFPGEPFLFHCNAGRDRTGVAAGMLLGLAGADEDTVVLDFMLSRIGTEPAREMLLKFAMHGAGVDRLDTPGFYNLCSLTKESWKAFGEALGSEFGGWEGYVTGTLGFSREDLETIRKNLRR</sequence>
<reference evidence="2" key="1">
    <citation type="submission" date="2023-06" db="EMBL/GenBank/DDBJ databases">
        <title>Genome-scale phylogeny and comparative genomics of the fungal order Sordariales.</title>
        <authorList>
            <consortium name="Lawrence Berkeley National Laboratory"/>
            <person name="Hensen N."/>
            <person name="Bonometti L."/>
            <person name="Westerberg I."/>
            <person name="Brannstrom I.O."/>
            <person name="Guillou S."/>
            <person name="Cros-Aarteil S."/>
            <person name="Calhoun S."/>
            <person name="Haridas S."/>
            <person name="Kuo A."/>
            <person name="Mondo S."/>
            <person name="Pangilinan J."/>
            <person name="Riley R."/>
            <person name="Labutti K."/>
            <person name="Andreopoulos B."/>
            <person name="Lipzen A."/>
            <person name="Chen C."/>
            <person name="Yanf M."/>
            <person name="Daum C."/>
            <person name="Ng V."/>
            <person name="Clum A."/>
            <person name="Steindorff A."/>
            <person name="Ohm R."/>
            <person name="Martin F."/>
            <person name="Silar P."/>
            <person name="Natvig D."/>
            <person name="Lalanne C."/>
            <person name="Gautier V."/>
            <person name="Ament-Velasquez S.L."/>
            <person name="Kruys A."/>
            <person name="Hutchinson M.I."/>
            <person name="Powell A.J."/>
            <person name="Barry K."/>
            <person name="Miller A.N."/>
            <person name="Grigoriev I.V."/>
            <person name="Debuchy R."/>
            <person name="Gladieux P."/>
            <person name="Thoren M.H."/>
            <person name="Johannesson H."/>
        </authorList>
    </citation>
    <scope>NUCLEOTIDE SEQUENCE</scope>
    <source>
        <strain evidence="2">PSN4</strain>
    </source>
</reference>
<name>A0AAJ0BA69_9PEZI</name>
<dbReference type="EMBL" id="MU839835">
    <property type="protein sequence ID" value="KAK1754538.1"/>
    <property type="molecule type" value="Genomic_DNA"/>
</dbReference>
<evidence type="ECO:0000313" key="3">
    <source>
        <dbReference type="Proteomes" id="UP001239445"/>
    </source>
</evidence>
<proteinExistence type="predicted"/>
<dbReference type="PROSITE" id="PS50056">
    <property type="entry name" value="TYR_PHOSPHATASE_2"/>
    <property type="match status" value="1"/>
</dbReference>
<keyword evidence="3" id="KW-1185">Reference proteome</keyword>
<feature type="domain" description="Tyrosine specific protein phosphatases" evidence="1">
    <location>
        <begin position="150"/>
        <end position="212"/>
    </location>
</feature>
<dbReference type="Pfam" id="PF13350">
    <property type="entry name" value="Y_phosphatase3"/>
    <property type="match status" value="1"/>
</dbReference>
<dbReference type="Gene3D" id="3.90.190.10">
    <property type="entry name" value="Protein tyrosine phosphatase superfamily"/>
    <property type="match status" value="1"/>
</dbReference>
<dbReference type="AlphaFoldDB" id="A0AAJ0BA69"/>
<dbReference type="InterPro" id="IPR029021">
    <property type="entry name" value="Prot-tyrosine_phosphatase-like"/>
</dbReference>
<gene>
    <name evidence="2" type="ORF">QBC47DRAFT_219841</name>
</gene>
<dbReference type="PANTHER" id="PTHR31126:SF73">
    <property type="entry name" value="TYROSINE SPECIFIC PROTEIN PHOSPHATASES DOMAIN-CONTAINING PROTEIN"/>
    <property type="match status" value="1"/>
</dbReference>